<comment type="caution">
    <text evidence="2">The sequence shown here is derived from an EMBL/GenBank/DDBJ whole genome shotgun (WGS) entry which is preliminary data.</text>
</comment>
<gene>
    <name evidence="2" type="ORF">F2P44_28275</name>
</gene>
<evidence type="ECO:0008006" key="4">
    <source>
        <dbReference type="Google" id="ProtNLM"/>
    </source>
</evidence>
<name>A0ABX0NHI3_9BURK</name>
<dbReference type="RefSeq" id="WP_167092366.1">
    <property type="nucleotide sequence ID" value="NZ_WHJG01000044.1"/>
</dbReference>
<feature type="transmembrane region" description="Helical" evidence="1">
    <location>
        <begin position="43"/>
        <end position="61"/>
    </location>
</feature>
<feature type="transmembrane region" description="Helical" evidence="1">
    <location>
        <begin position="67"/>
        <end position="85"/>
    </location>
</feature>
<dbReference type="Proteomes" id="UP000621455">
    <property type="component" value="Unassembled WGS sequence"/>
</dbReference>
<keyword evidence="3" id="KW-1185">Reference proteome</keyword>
<organism evidence="2 3">
    <name type="scientific">Massilia frigida</name>
    <dbReference type="NCBI Taxonomy" id="2609281"/>
    <lineage>
        <taxon>Bacteria</taxon>
        <taxon>Pseudomonadati</taxon>
        <taxon>Pseudomonadota</taxon>
        <taxon>Betaproteobacteria</taxon>
        <taxon>Burkholderiales</taxon>
        <taxon>Oxalobacteraceae</taxon>
        <taxon>Telluria group</taxon>
        <taxon>Massilia</taxon>
    </lineage>
</organism>
<accession>A0ABX0NHI3</accession>
<proteinExistence type="predicted"/>
<dbReference type="EMBL" id="WHJG01000044">
    <property type="protein sequence ID" value="NHZ83141.1"/>
    <property type="molecule type" value="Genomic_DNA"/>
</dbReference>
<evidence type="ECO:0000313" key="2">
    <source>
        <dbReference type="EMBL" id="NHZ83141.1"/>
    </source>
</evidence>
<keyword evidence="1" id="KW-0472">Membrane</keyword>
<protein>
    <recommendedName>
        <fullName evidence="4">Transmembrane protein</fullName>
    </recommendedName>
</protein>
<sequence>MDTAPSASTLTHAMTPQAHDGKIGLVTLLCIGGFLFYLSGPLAVLGFLYLCVLAMLIGALWTGPSPMGKIVCIVALPPILLVYCLPKTLRRAVNALPAATGS</sequence>
<feature type="transmembrane region" description="Helical" evidence="1">
    <location>
        <begin position="21"/>
        <end position="38"/>
    </location>
</feature>
<reference evidence="2 3" key="1">
    <citation type="submission" date="2019-10" db="EMBL/GenBank/DDBJ databases">
        <title>Taxonomy of Antarctic Massilia spp.: description of Massilia rubra sp. nov., Massilia aquatica sp. nov., Massilia mucilaginosa sp. nov., Massilia frigida sp. nov. isolated from streams, lakes and regoliths.</title>
        <authorList>
            <person name="Holochova P."/>
            <person name="Sedlacek I."/>
            <person name="Kralova S."/>
            <person name="Maslanova I."/>
            <person name="Busse H.-J."/>
            <person name="Stankova E."/>
            <person name="Vrbovska V."/>
            <person name="Kovarovic V."/>
            <person name="Bartak M."/>
            <person name="Svec P."/>
            <person name="Pantucek R."/>
        </authorList>
    </citation>
    <scope>NUCLEOTIDE SEQUENCE [LARGE SCALE GENOMIC DNA]</scope>
    <source>
        <strain evidence="2 3">CCM 8695</strain>
    </source>
</reference>
<evidence type="ECO:0000256" key="1">
    <source>
        <dbReference type="SAM" id="Phobius"/>
    </source>
</evidence>
<evidence type="ECO:0000313" key="3">
    <source>
        <dbReference type="Proteomes" id="UP000621455"/>
    </source>
</evidence>
<keyword evidence="1" id="KW-1133">Transmembrane helix</keyword>
<keyword evidence="1" id="KW-0812">Transmembrane</keyword>